<sequence>MFGFLRGGPGRLSPAGAHARTNESDAVLLDVREKSEWQAGHAPAAVHLPLGSLLAGASLPRAAQGRPVVAICRGGHRSRQAAKALAGRGVDVVDVRGGMTAWRQAGLPVVDGRGMPGTVA</sequence>
<feature type="domain" description="Rhodanese" evidence="2">
    <location>
        <begin position="22"/>
        <end position="111"/>
    </location>
</feature>
<accession>A0AB39RSG8</accession>
<evidence type="ECO:0000259" key="2">
    <source>
        <dbReference type="PROSITE" id="PS50206"/>
    </source>
</evidence>
<dbReference type="SMART" id="SM00450">
    <property type="entry name" value="RHOD"/>
    <property type="match status" value="1"/>
</dbReference>
<dbReference type="RefSeq" id="WP_369252664.1">
    <property type="nucleotide sequence ID" value="NZ_CP163443.1"/>
</dbReference>
<dbReference type="PANTHER" id="PTHR43031:SF1">
    <property type="entry name" value="PYRIDINE NUCLEOTIDE-DISULPHIDE OXIDOREDUCTASE"/>
    <property type="match status" value="1"/>
</dbReference>
<proteinExistence type="predicted"/>
<evidence type="ECO:0000256" key="1">
    <source>
        <dbReference type="SAM" id="MobiDB-lite"/>
    </source>
</evidence>
<dbReference type="Gene3D" id="3.40.250.10">
    <property type="entry name" value="Rhodanese-like domain"/>
    <property type="match status" value="1"/>
</dbReference>
<reference evidence="3" key="1">
    <citation type="submission" date="2024-07" db="EMBL/GenBank/DDBJ databases">
        <authorList>
            <person name="Yu S.T."/>
        </authorList>
    </citation>
    <scope>NUCLEOTIDE SEQUENCE</scope>
    <source>
        <strain evidence="3">R41</strain>
    </source>
</reference>
<organism evidence="3">
    <name type="scientific">Streptomyces sp. R41</name>
    <dbReference type="NCBI Taxonomy" id="3238632"/>
    <lineage>
        <taxon>Bacteria</taxon>
        <taxon>Bacillati</taxon>
        <taxon>Actinomycetota</taxon>
        <taxon>Actinomycetes</taxon>
        <taxon>Kitasatosporales</taxon>
        <taxon>Streptomycetaceae</taxon>
        <taxon>Streptomyces</taxon>
    </lineage>
</organism>
<dbReference type="SUPFAM" id="SSF52821">
    <property type="entry name" value="Rhodanese/Cell cycle control phosphatase"/>
    <property type="match status" value="1"/>
</dbReference>
<feature type="compositionally biased region" description="Gly residues" evidence="1">
    <location>
        <begin position="1"/>
        <end position="10"/>
    </location>
</feature>
<dbReference type="InterPro" id="IPR001763">
    <property type="entry name" value="Rhodanese-like_dom"/>
</dbReference>
<dbReference type="InterPro" id="IPR036873">
    <property type="entry name" value="Rhodanese-like_dom_sf"/>
</dbReference>
<dbReference type="PROSITE" id="PS50206">
    <property type="entry name" value="RHODANESE_3"/>
    <property type="match status" value="1"/>
</dbReference>
<dbReference type="InterPro" id="IPR050229">
    <property type="entry name" value="GlpE_sulfurtransferase"/>
</dbReference>
<name>A0AB39RSG8_9ACTN</name>
<feature type="region of interest" description="Disordered" evidence="1">
    <location>
        <begin position="1"/>
        <end position="21"/>
    </location>
</feature>
<dbReference type="AlphaFoldDB" id="A0AB39RSG8"/>
<dbReference type="CDD" id="cd00158">
    <property type="entry name" value="RHOD"/>
    <property type="match status" value="1"/>
</dbReference>
<dbReference type="EMBL" id="CP163443">
    <property type="protein sequence ID" value="XDQ59157.1"/>
    <property type="molecule type" value="Genomic_DNA"/>
</dbReference>
<evidence type="ECO:0000313" key="3">
    <source>
        <dbReference type="EMBL" id="XDQ59157.1"/>
    </source>
</evidence>
<gene>
    <name evidence="3" type="ORF">AB5J53_35930</name>
</gene>
<dbReference type="PANTHER" id="PTHR43031">
    <property type="entry name" value="FAD-DEPENDENT OXIDOREDUCTASE"/>
    <property type="match status" value="1"/>
</dbReference>
<dbReference type="Pfam" id="PF00581">
    <property type="entry name" value="Rhodanese"/>
    <property type="match status" value="1"/>
</dbReference>
<protein>
    <submittedName>
        <fullName evidence="3">Rhodanese-like domain-containing protein</fullName>
    </submittedName>
</protein>